<organism evidence="1 2">
    <name type="scientific">Fibrella forsythiae</name>
    <dbReference type="NCBI Taxonomy" id="2817061"/>
    <lineage>
        <taxon>Bacteria</taxon>
        <taxon>Pseudomonadati</taxon>
        <taxon>Bacteroidota</taxon>
        <taxon>Cytophagia</taxon>
        <taxon>Cytophagales</taxon>
        <taxon>Spirosomataceae</taxon>
        <taxon>Fibrella</taxon>
    </lineage>
</organism>
<dbReference type="Proteomes" id="UP000664628">
    <property type="component" value="Unassembled WGS sequence"/>
</dbReference>
<keyword evidence="2" id="KW-1185">Reference proteome</keyword>
<dbReference type="RefSeq" id="WP_207331122.1">
    <property type="nucleotide sequence ID" value="NZ_JAFMYW010000007.1"/>
</dbReference>
<proteinExistence type="predicted"/>
<gene>
    <name evidence="1" type="ORF">J2I46_21455</name>
</gene>
<evidence type="ECO:0008006" key="3">
    <source>
        <dbReference type="Google" id="ProtNLM"/>
    </source>
</evidence>
<reference evidence="1 2" key="1">
    <citation type="submission" date="2021-03" db="EMBL/GenBank/DDBJ databases">
        <title>Fibrella sp. HMF5405 genome sequencing and assembly.</title>
        <authorList>
            <person name="Kang H."/>
            <person name="Kim H."/>
            <person name="Bae S."/>
            <person name="Joh K."/>
        </authorList>
    </citation>
    <scope>NUCLEOTIDE SEQUENCE [LARGE SCALE GENOMIC DNA]</scope>
    <source>
        <strain evidence="1 2">HMF5405</strain>
    </source>
</reference>
<dbReference type="EMBL" id="JAFMYW010000007">
    <property type="protein sequence ID" value="MBO0951167.1"/>
    <property type="molecule type" value="Genomic_DNA"/>
</dbReference>
<protein>
    <recommendedName>
        <fullName evidence="3">YbjN domain-containing protein</fullName>
    </recommendedName>
</protein>
<comment type="caution">
    <text evidence="1">The sequence shown here is derived from an EMBL/GenBank/DDBJ whole genome shotgun (WGS) entry which is preliminary data.</text>
</comment>
<evidence type="ECO:0000313" key="1">
    <source>
        <dbReference type="EMBL" id="MBO0951167.1"/>
    </source>
</evidence>
<name>A0ABS3JQF5_9BACT</name>
<evidence type="ECO:0000313" key="2">
    <source>
        <dbReference type="Proteomes" id="UP000664628"/>
    </source>
</evidence>
<accession>A0ABS3JQF5</accession>
<sequence length="157" mass="17877">MSTTSLGEPEPQVTVSSLDQYISEETAEQLYELGFSWLCRAEYVRNRETRSVMLMLDVSLTPRRDDCDYRPAYELHHLLDAIHSQRKKNEFIQVLFSMGSVSTIGLENDSVFNLRQGPLIAELHSINWADNIGKLLIKALEKTRSINSDLMPADVSD</sequence>